<protein>
    <recommendedName>
        <fullName evidence="4">Type IV pilus assembly protein PilE</fullName>
    </recommendedName>
</protein>
<evidence type="ECO:0000313" key="2">
    <source>
        <dbReference type="EMBL" id="CAG9177943.1"/>
    </source>
</evidence>
<reference evidence="2 3" key="1">
    <citation type="submission" date="2021-08" db="EMBL/GenBank/DDBJ databases">
        <authorList>
            <person name="Peeters C."/>
        </authorList>
    </citation>
    <scope>NUCLEOTIDE SEQUENCE [LARGE SCALE GENOMIC DNA]</scope>
    <source>
        <strain evidence="2 3">LMG 21510</strain>
    </source>
</reference>
<dbReference type="Gene3D" id="3.30.700.10">
    <property type="entry name" value="Glycoprotein, Type 4 Pilin"/>
    <property type="match status" value="1"/>
</dbReference>
<dbReference type="Proteomes" id="UP000721236">
    <property type="component" value="Unassembled WGS sequence"/>
</dbReference>
<dbReference type="EMBL" id="CAJZAH010000003">
    <property type="protein sequence ID" value="CAG9177943.1"/>
    <property type="molecule type" value="Genomic_DNA"/>
</dbReference>
<name>A0ABN7YWT9_9BURK</name>
<accession>A0ABN7YWT9</accession>
<sequence>MNARRACGFTLLELIVALAIVAILATVAVSTWQRHLWRGWRAQARSAMTAAMVDLERHAMSAMTFAADAGGETVAGAWPRAVPPTPARTRHVLFAKPCAQAGLATCVELHALPQAPDPDCGTLILRSTGEWLASPPGSAQAVPLPEAC</sequence>
<keyword evidence="3" id="KW-1185">Reference proteome</keyword>
<feature type="transmembrane region" description="Helical" evidence="1">
    <location>
        <begin position="12"/>
        <end position="32"/>
    </location>
</feature>
<evidence type="ECO:0008006" key="4">
    <source>
        <dbReference type="Google" id="ProtNLM"/>
    </source>
</evidence>
<dbReference type="SUPFAM" id="SSF54523">
    <property type="entry name" value="Pili subunits"/>
    <property type="match status" value="1"/>
</dbReference>
<keyword evidence="1" id="KW-0472">Membrane</keyword>
<evidence type="ECO:0000256" key="1">
    <source>
        <dbReference type="SAM" id="Phobius"/>
    </source>
</evidence>
<dbReference type="RefSeq" id="WP_224042958.1">
    <property type="nucleotide sequence ID" value="NZ_CAJZAH010000003.1"/>
</dbReference>
<keyword evidence="1" id="KW-0812">Transmembrane</keyword>
<dbReference type="InterPro" id="IPR045584">
    <property type="entry name" value="Pilin-like"/>
</dbReference>
<keyword evidence="1" id="KW-1133">Transmembrane helix</keyword>
<proteinExistence type="predicted"/>
<comment type="caution">
    <text evidence="2">The sequence shown here is derived from an EMBL/GenBank/DDBJ whole genome shotgun (WGS) entry which is preliminary data.</text>
</comment>
<evidence type="ECO:0000313" key="3">
    <source>
        <dbReference type="Proteomes" id="UP000721236"/>
    </source>
</evidence>
<gene>
    <name evidence="2" type="ORF">LMG21510_03441</name>
</gene>
<organism evidence="2 3">
    <name type="scientific">Cupriavidus respiraculi</name>
    <dbReference type="NCBI Taxonomy" id="195930"/>
    <lineage>
        <taxon>Bacteria</taxon>
        <taxon>Pseudomonadati</taxon>
        <taxon>Pseudomonadota</taxon>
        <taxon>Betaproteobacteria</taxon>
        <taxon>Burkholderiales</taxon>
        <taxon>Burkholderiaceae</taxon>
        <taxon>Cupriavidus</taxon>
    </lineage>
</organism>
<dbReference type="InterPro" id="IPR012902">
    <property type="entry name" value="N_methyl_site"/>
</dbReference>
<dbReference type="Pfam" id="PF07963">
    <property type="entry name" value="N_methyl"/>
    <property type="match status" value="1"/>
</dbReference>
<dbReference type="NCBIfam" id="TIGR02532">
    <property type="entry name" value="IV_pilin_GFxxxE"/>
    <property type="match status" value="1"/>
</dbReference>